<accession>A0A4Q9KV79</accession>
<dbReference type="InterPro" id="IPR001976">
    <property type="entry name" value="Ribosomal_eS24"/>
</dbReference>
<dbReference type="GO" id="GO:0006412">
    <property type="term" value="P:translation"/>
    <property type="evidence" value="ECO:0007669"/>
    <property type="project" value="InterPro"/>
</dbReference>
<evidence type="ECO:0000256" key="2">
    <source>
        <dbReference type="ARBA" id="ARBA00023274"/>
    </source>
</evidence>
<evidence type="ECO:0000256" key="1">
    <source>
        <dbReference type="ARBA" id="ARBA00022980"/>
    </source>
</evidence>
<dbReference type="Gene3D" id="3.30.70.3370">
    <property type="match status" value="1"/>
</dbReference>
<keyword evidence="2" id="KW-0687">Ribonucleoprotein</keyword>
<dbReference type="AlphaFoldDB" id="A0A4Q9KV79"/>
<protein>
    <submittedName>
        <fullName evidence="3">Ribosomal protein S24</fullName>
    </submittedName>
</protein>
<evidence type="ECO:0000313" key="3">
    <source>
        <dbReference type="EMBL" id="TBT98485.1"/>
    </source>
</evidence>
<dbReference type="InterPro" id="IPR012678">
    <property type="entry name" value="Ribosomal_uL23/eL15/eS24_sf"/>
</dbReference>
<dbReference type="PANTHER" id="PTHR10496">
    <property type="entry name" value="40S RIBOSOMAL PROTEIN S24"/>
    <property type="match status" value="1"/>
</dbReference>
<dbReference type="STRING" id="148818.A0A4Q9KV79"/>
<sequence>MSSFTLTITQTIPNPLLSRQLIKVKLAHPNSSTPKKDEITKKLAYLFQTDPSLVIVRNCRTAFGLHETTAEAKIYEEISTLNSTEHSYVIARKTGVVADKVPRRLRKDTRKKKYKMFGSLRRNMRVAAKKEKRNK</sequence>
<dbReference type="GO" id="GO:0003735">
    <property type="term" value="F:structural constituent of ribosome"/>
    <property type="evidence" value="ECO:0007669"/>
    <property type="project" value="InterPro"/>
</dbReference>
<dbReference type="GO" id="GO:1990904">
    <property type="term" value="C:ribonucleoprotein complex"/>
    <property type="evidence" value="ECO:0007669"/>
    <property type="project" value="UniProtKB-KW"/>
</dbReference>
<dbReference type="HAMAP" id="MF_00545">
    <property type="entry name" value="Ribosomal_eS24"/>
    <property type="match status" value="1"/>
</dbReference>
<name>A0A4Q9KV79_9MICR</name>
<dbReference type="Proteomes" id="UP000291404">
    <property type="component" value="Unassembled WGS sequence"/>
</dbReference>
<reference evidence="3 4" key="1">
    <citation type="submission" date="2017-12" db="EMBL/GenBank/DDBJ databases">
        <authorList>
            <person name="Pombert J.-F."/>
            <person name="Haag K.L."/>
            <person name="Ebert D."/>
        </authorList>
    </citation>
    <scope>NUCLEOTIDE SEQUENCE [LARGE SCALE GENOMIC DNA]</scope>
    <source>
        <strain evidence="3">BE-OM-2</strain>
    </source>
</reference>
<organism evidence="3 4">
    <name type="scientific">Hamiltosporidium magnivora</name>
    <dbReference type="NCBI Taxonomy" id="148818"/>
    <lineage>
        <taxon>Eukaryota</taxon>
        <taxon>Fungi</taxon>
        <taxon>Fungi incertae sedis</taxon>
        <taxon>Microsporidia</taxon>
        <taxon>Dubosqiidae</taxon>
        <taxon>Hamiltosporidium</taxon>
    </lineage>
</organism>
<evidence type="ECO:0000313" key="4">
    <source>
        <dbReference type="Proteomes" id="UP000291404"/>
    </source>
</evidence>
<dbReference type="InterPro" id="IPR053709">
    <property type="entry name" value="eRP_eS24_sf"/>
</dbReference>
<dbReference type="Pfam" id="PF01282">
    <property type="entry name" value="Ribosomal_S24e"/>
    <property type="match status" value="1"/>
</dbReference>
<keyword evidence="1 3" id="KW-0689">Ribosomal protein</keyword>
<comment type="caution">
    <text evidence="3">The sequence shown here is derived from an EMBL/GenBank/DDBJ whole genome shotgun (WGS) entry which is preliminary data.</text>
</comment>
<gene>
    <name evidence="3" type="ORF">CWI36_2368p0010</name>
</gene>
<dbReference type="VEuPathDB" id="MicrosporidiaDB:CWI36_2368p0010"/>
<dbReference type="SUPFAM" id="SSF54189">
    <property type="entry name" value="Ribosomal proteins S24e, L23 and L15e"/>
    <property type="match status" value="1"/>
</dbReference>
<dbReference type="GO" id="GO:0005840">
    <property type="term" value="C:ribosome"/>
    <property type="evidence" value="ECO:0007669"/>
    <property type="project" value="UniProtKB-KW"/>
</dbReference>
<dbReference type="VEuPathDB" id="MicrosporidiaDB:CWI39_1037p0010"/>
<keyword evidence="4" id="KW-1185">Reference proteome</keyword>
<proteinExistence type="inferred from homology"/>
<dbReference type="EMBL" id="PITI01002368">
    <property type="protein sequence ID" value="TBT98485.1"/>
    <property type="molecule type" value="Genomic_DNA"/>
</dbReference>